<dbReference type="Pfam" id="PF04818">
    <property type="entry name" value="CID"/>
    <property type="match status" value="1"/>
</dbReference>
<dbReference type="InParanoid" id="A0A0D0E2F0"/>
<evidence type="ECO:0000313" key="2">
    <source>
        <dbReference type="EMBL" id="KIK98186.1"/>
    </source>
</evidence>
<evidence type="ECO:0000259" key="1">
    <source>
        <dbReference type="PROSITE" id="PS51391"/>
    </source>
</evidence>
<accession>A0A0D0E2F0</accession>
<dbReference type="OrthoDB" id="79367at2759"/>
<dbReference type="AlphaFoldDB" id="A0A0D0E2F0"/>
<evidence type="ECO:0000313" key="3">
    <source>
        <dbReference type="Proteomes" id="UP000054538"/>
    </source>
</evidence>
<dbReference type="EMBL" id="KN824903">
    <property type="protein sequence ID" value="KIK98186.1"/>
    <property type="molecule type" value="Genomic_DNA"/>
</dbReference>
<reference evidence="2 3" key="1">
    <citation type="submission" date="2014-04" db="EMBL/GenBank/DDBJ databases">
        <authorList>
            <consortium name="DOE Joint Genome Institute"/>
            <person name="Kuo A."/>
            <person name="Kohler A."/>
            <person name="Jargeat P."/>
            <person name="Nagy L.G."/>
            <person name="Floudas D."/>
            <person name="Copeland A."/>
            <person name="Barry K.W."/>
            <person name="Cichocki N."/>
            <person name="Veneault-Fourrey C."/>
            <person name="LaButti K."/>
            <person name="Lindquist E.A."/>
            <person name="Lipzen A."/>
            <person name="Lundell T."/>
            <person name="Morin E."/>
            <person name="Murat C."/>
            <person name="Sun H."/>
            <person name="Tunlid A."/>
            <person name="Henrissat B."/>
            <person name="Grigoriev I.V."/>
            <person name="Hibbett D.S."/>
            <person name="Martin F."/>
            <person name="Nordberg H.P."/>
            <person name="Cantor M.N."/>
            <person name="Hua S.X."/>
        </authorList>
    </citation>
    <scope>NUCLEOTIDE SEQUENCE [LARGE SCALE GENOMIC DNA]</scope>
    <source>
        <strain evidence="2 3">Ve08.2h10</strain>
    </source>
</reference>
<dbReference type="SUPFAM" id="SSF48464">
    <property type="entry name" value="ENTH/VHS domain"/>
    <property type="match status" value="1"/>
</dbReference>
<gene>
    <name evidence="2" type="ORF">PAXRUDRAFT_824149</name>
</gene>
<dbReference type="Gene3D" id="1.25.40.90">
    <property type="match status" value="1"/>
</dbReference>
<dbReference type="InterPro" id="IPR008942">
    <property type="entry name" value="ENTH_VHS"/>
</dbReference>
<protein>
    <recommendedName>
        <fullName evidence="1">CID domain-containing protein</fullName>
    </recommendedName>
</protein>
<dbReference type="InterPro" id="IPR006569">
    <property type="entry name" value="CID_dom"/>
</dbReference>
<feature type="domain" description="CID" evidence="1">
    <location>
        <begin position="1"/>
        <end position="151"/>
    </location>
</feature>
<proteinExistence type="predicted"/>
<dbReference type="HOGENOM" id="CLU_115957_0_0_1"/>
<sequence length="154" mass="16924">MAALEDFEITLKEVVNAKRLSASKMTKLTEIAVKSLEDDTKLVAILYRTHKSLPTSAKVSSLYAFDALARAARGLVNKRGIKGDFNLEKGNAATFLLKIEGVLDGLFQDMVAIDNPEAKEKTKKVLDIWVKSNTFPSAVLTRLRDILSDVQKGA</sequence>
<organism evidence="2 3">
    <name type="scientific">Paxillus rubicundulus Ve08.2h10</name>
    <dbReference type="NCBI Taxonomy" id="930991"/>
    <lineage>
        <taxon>Eukaryota</taxon>
        <taxon>Fungi</taxon>
        <taxon>Dikarya</taxon>
        <taxon>Basidiomycota</taxon>
        <taxon>Agaricomycotina</taxon>
        <taxon>Agaricomycetes</taxon>
        <taxon>Agaricomycetidae</taxon>
        <taxon>Boletales</taxon>
        <taxon>Paxilineae</taxon>
        <taxon>Paxillaceae</taxon>
        <taxon>Paxillus</taxon>
    </lineage>
</organism>
<reference evidence="3" key="2">
    <citation type="submission" date="2015-01" db="EMBL/GenBank/DDBJ databases">
        <title>Evolutionary Origins and Diversification of the Mycorrhizal Mutualists.</title>
        <authorList>
            <consortium name="DOE Joint Genome Institute"/>
            <consortium name="Mycorrhizal Genomics Consortium"/>
            <person name="Kohler A."/>
            <person name="Kuo A."/>
            <person name="Nagy L.G."/>
            <person name="Floudas D."/>
            <person name="Copeland A."/>
            <person name="Barry K.W."/>
            <person name="Cichocki N."/>
            <person name="Veneault-Fourrey C."/>
            <person name="LaButti K."/>
            <person name="Lindquist E.A."/>
            <person name="Lipzen A."/>
            <person name="Lundell T."/>
            <person name="Morin E."/>
            <person name="Murat C."/>
            <person name="Riley R."/>
            <person name="Ohm R."/>
            <person name="Sun H."/>
            <person name="Tunlid A."/>
            <person name="Henrissat B."/>
            <person name="Grigoriev I.V."/>
            <person name="Hibbett D.S."/>
            <person name="Martin F."/>
        </authorList>
    </citation>
    <scope>NUCLEOTIDE SEQUENCE [LARGE SCALE GENOMIC DNA]</scope>
    <source>
        <strain evidence="3">Ve08.2h10</strain>
    </source>
</reference>
<name>A0A0D0E2F0_9AGAM</name>
<keyword evidence="3" id="KW-1185">Reference proteome</keyword>
<dbReference type="Proteomes" id="UP000054538">
    <property type="component" value="Unassembled WGS sequence"/>
</dbReference>
<dbReference type="STRING" id="930991.A0A0D0E2F0"/>
<dbReference type="PROSITE" id="PS51391">
    <property type="entry name" value="CID"/>
    <property type="match status" value="1"/>
</dbReference>
<dbReference type="SMART" id="SM00582">
    <property type="entry name" value="RPR"/>
    <property type="match status" value="1"/>
</dbReference>